<evidence type="ECO:0000313" key="2">
    <source>
        <dbReference type="Proteomes" id="UP001375240"/>
    </source>
</evidence>
<accession>A0AAV9UL22</accession>
<dbReference type="EMBL" id="JAVHNQ010000006">
    <property type="protein sequence ID" value="KAK6344022.1"/>
    <property type="molecule type" value="Genomic_DNA"/>
</dbReference>
<name>A0AAV9UL22_9PEZI</name>
<keyword evidence="2" id="KW-1185">Reference proteome</keyword>
<proteinExistence type="predicted"/>
<dbReference type="AlphaFoldDB" id="A0AAV9UL22"/>
<sequence>MSPSMLHTHIRKPGTLHTTDDVYILRNSNIQLGYVSTYIQSPSHLHAQACDFDKCIHSQNIYILGTGRKYLDRSHCCLIILIAERADVIGSDGRLAGRYTYLR</sequence>
<reference evidence="1 2" key="1">
    <citation type="submission" date="2019-10" db="EMBL/GenBank/DDBJ databases">
        <authorList>
            <person name="Palmer J.M."/>
        </authorList>
    </citation>
    <scope>NUCLEOTIDE SEQUENCE [LARGE SCALE GENOMIC DNA]</scope>
    <source>
        <strain evidence="1 2">TWF696</strain>
    </source>
</reference>
<evidence type="ECO:0000313" key="1">
    <source>
        <dbReference type="EMBL" id="KAK6344022.1"/>
    </source>
</evidence>
<protein>
    <submittedName>
        <fullName evidence="1">Uncharacterized protein</fullName>
    </submittedName>
</protein>
<dbReference type="Proteomes" id="UP001375240">
    <property type="component" value="Unassembled WGS sequence"/>
</dbReference>
<organism evidence="1 2">
    <name type="scientific">Orbilia brochopaga</name>
    <dbReference type="NCBI Taxonomy" id="3140254"/>
    <lineage>
        <taxon>Eukaryota</taxon>
        <taxon>Fungi</taxon>
        <taxon>Dikarya</taxon>
        <taxon>Ascomycota</taxon>
        <taxon>Pezizomycotina</taxon>
        <taxon>Orbiliomycetes</taxon>
        <taxon>Orbiliales</taxon>
        <taxon>Orbiliaceae</taxon>
        <taxon>Orbilia</taxon>
    </lineage>
</organism>
<comment type="caution">
    <text evidence="1">The sequence shown here is derived from an EMBL/GenBank/DDBJ whole genome shotgun (WGS) entry which is preliminary data.</text>
</comment>
<gene>
    <name evidence="1" type="ORF">TWF696_007669</name>
</gene>